<dbReference type="GO" id="GO:0005524">
    <property type="term" value="F:ATP binding"/>
    <property type="evidence" value="ECO:0007669"/>
    <property type="project" value="UniProtKB-UniRule"/>
</dbReference>
<gene>
    <name evidence="9 11" type="primary">argB</name>
    <name evidence="11" type="ORF">G4L39_11455</name>
</gene>
<evidence type="ECO:0000256" key="8">
    <source>
        <dbReference type="ARBA" id="ARBA00048141"/>
    </source>
</evidence>
<reference evidence="11 12" key="1">
    <citation type="submission" date="2020-02" db="EMBL/GenBank/DDBJ databases">
        <title>Draft genome sequence of Limisphaera ngatamarikiensis NGM72.4T, a thermophilic Verrucomicrobia grouped in subdivision 3.</title>
        <authorList>
            <person name="Carere C.R."/>
            <person name="Steen J."/>
            <person name="Hugenholtz P."/>
            <person name="Stott M.B."/>
        </authorList>
    </citation>
    <scope>NUCLEOTIDE SEQUENCE [LARGE SCALE GENOMIC DNA]</scope>
    <source>
        <strain evidence="11 12">NGM72.4</strain>
    </source>
</reference>
<keyword evidence="7 9" id="KW-0067">ATP-binding</keyword>
<dbReference type="AlphaFoldDB" id="A0A6M1RZ15"/>
<comment type="pathway">
    <text evidence="1 9">Amino-acid biosynthesis; L-arginine biosynthesis; N(2)-acetyl-L-ornithine from L-glutamate: step 2/4.</text>
</comment>
<feature type="binding site" evidence="9">
    <location>
        <position position="88"/>
    </location>
    <ligand>
        <name>substrate</name>
    </ligand>
</feature>
<evidence type="ECO:0000256" key="1">
    <source>
        <dbReference type="ARBA" id="ARBA00004828"/>
    </source>
</evidence>
<comment type="caution">
    <text evidence="11">The sequence shown here is derived from an EMBL/GenBank/DDBJ whole genome shotgun (WGS) entry which is preliminary data.</text>
</comment>
<keyword evidence="5 9" id="KW-0547">Nucleotide-binding</keyword>
<dbReference type="PIRSF" id="PIRSF000728">
    <property type="entry name" value="NAGK"/>
    <property type="match status" value="1"/>
</dbReference>
<dbReference type="CDD" id="cd04250">
    <property type="entry name" value="AAK_NAGK-C"/>
    <property type="match status" value="1"/>
</dbReference>
<evidence type="ECO:0000256" key="6">
    <source>
        <dbReference type="ARBA" id="ARBA00022777"/>
    </source>
</evidence>
<evidence type="ECO:0000256" key="2">
    <source>
        <dbReference type="ARBA" id="ARBA00022571"/>
    </source>
</evidence>
<dbReference type="InterPro" id="IPR004662">
    <property type="entry name" value="AcgluKinase_fam"/>
</dbReference>
<dbReference type="Proteomes" id="UP000477311">
    <property type="component" value="Unassembled WGS sequence"/>
</dbReference>
<dbReference type="GO" id="GO:0003991">
    <property type="term" value="F:acetylglutamate kinase activity"/>
    <property type="evidence" value="ECO:0007669"/>
    <property type="project" value="UniProtKB-UniRule"/>
</dbReference>
<dbReference type="InterPro" id="IPR041727">
    <property type="entry name" value="NAGK-C"/>
</dbReference>
<dbReference type="SUPFAM" id="SSF53633">
    <property type="entry name" value="Carbamate kinase-like"/>
    <property type="match status" value="1"/>
</dbReference>
<dbReference type="PANTHER" id="PTHR23342:SF0">
    <property type="entry name" value="N-ACETYLGLUTAMATE SYNTHASE, MITOCHONDRIAL"/>
    <property type="match status" value="1"/>
</dbReference>
<dbReference type="InterPro" id="IPR036393">
    <property type="entry name" value="AceGlu_kinase-like_sf"/>
</dbReference>
<keyword evidence="9" id="KW-0963">Cytoplasm</keyword>
<organism evidence="11 12">
    <name type="scientific">Limisphaera ngatamarikiensis</name>
    <dbReference type="NCBI Taxonomy" id="1324935"/>
    <lineage>
        <taxon>Bacteria</taxon>
        <taxon>Pseudomonadati</taxon>
        <taxon>Verrucomicrobiota</taxon>
        <taxon>Verrucomicrobiia</taxon>
        <taxon>Limisphaerales</taxon>
        <taxon>Limisphaeraceae</taxon>
        <taxon>Limisphaera</taxon>
    </lineage>
</organism>
<evidence type="ECO:0000313" key="11">
    <source>
        <dbReference type="EMBL" id="NGO40002.1"/>
    </source>
</evidence>
<dbReference type="RefSeq" id="WP_165108312.1">
    <property type="nucleotide sequence ID" value="NZ_JAAKYA010000077.1"/>
</dbReference>
<dbReference type="EC" id="2.7.2.8" evidence="9"/>
<evidence type="ECO:0000256" key="9">
    <source>
        <dbReference type="HAMAP-Rule" id="MF_00082"/>
    </source>
</evidence>
<dbReference type="PANTHER" id="PTHR23342">
    <property type="entry name" value="N-ACETYLGLUTAMATE SYNTHASE"/>
    <property type="match status" value="1"/>
</dbReference>
<keyword evidence="4 9" id="KW-0808">Transferase</keyword>
<evidence type="ECO:0000259" key="10">
    <source>
        <dbReference type="Pfam" id="PF00696"/>
    </source>
</evidence>
<feature type="site" description="Transition state stabilizer" evidence="9">
    <location>
        <position position="251"/>
    </location>
</feature>
<dbReference type="InterPro" id="IPR037528">
    <property type="entry name" value="ArgB"/>
</dbReference>
<dbReference type="HAMAP" id="MF_00082">
    <property type="entry name" value="ArgB"/>
    <property type="match status" value="1"/>
</dbReference>
<evidence type="ECO:0000256" key="5">
    <source>
        <dbReference type="ARBA" id="ARBA00022741"/>
    </source>
</evidence>
<dbReference type="GO" id="GO:0042450">
    <property type="term" value="P:L-arginine biosynthetic process via ornithine"/>
    <property type="evidence" value="ECO:0007669"/>
    <property type="project" value="UniProtKB-UniRule"/>
</dbReference>
<comment type="similarity">
    <text evidence="9">Belongs to the acetylglutamate kinase family. ArgB subfamily.</text>
</comment>
<keyword evidence="2 9" id="KW-0055">Arginine biosynthesis</keyword>
<feature type="site" description="Transition state stabilizer" evidence="9">
    <location>
        <position position="29"/>
    </location>
</feature>
<name>A0A6M1RZ15_9BACT</name>
<dbReference type="InterPro" id="IPR001057">
    <property type="entry name" value="Glu/AcGlu_kinase"/>
</dbReference>
<feature type="binding site" evidence="9">
    <location>
        <begin position="66"/>
        <end position="67"/>
    </location>
    <ligand>
        <name>substrate</name>
    </ligand>
</feature>
<dbReference type="Gene3D" id="3.40.1160.10">
    <property type="entry name" value="Acetylglutamate kinase-like"/>
    <property type="match status" value="1"/>
</dbReference>
<evidence type="ECO:0000256" key="7">
    <source>
        <dbReference type="ARBA" id="ARBA00022840"/>
    </source>
</evidence>
<feature type="binding site" evidence="9">
    <location>
        <position position="188"/>
    </location>
    <ligand>
        <name>substrate</name>
    </ligand>
</feature>
<dbReference type="EMBL" id="JAAKYA010000077">
    <property type="protein sequence ID" value="NGO40002.1"/>
    <property type="molecule type" value="Genomic_DNA"/>
</dbReference>
<comment type="catalytic activity">
    <reaction evidence="8 9">
        <text>N-acetyl-L-glutamate + ATP = N-acetyl-L-glutamyl 5-phosphate + ADP</text>
        <dbReference type="Rhea" id="RHEA:14629"/>
        <dbReference type="ChEBI" id="CHEBI:30616"/>
        <dbReference type="ChEBI" id="CHEBI:44337"/>
        <dbReference type="ChEBI" id="CHEBI:57936"/>
        <dbReference type="ChEBI" id="CHEBI:456216"/>
        <dbReference type="EC" id="2.7.2.8"/>
    </reaction>
</comment>
<dbReference type="NCBIfam" id="TIGR00761">
    <property type="entry name" value="argB"/>
    <property type="match status" value="1"/>
</dbReference>
<sequence>MQDLIAKAATLLEALPYIQKYSGATFVVKYGGSFMDSPDPTVRTSVARDIVFLEAVEINPVVVHGGGKAISRAMERAGLTPKFIQGQRLTDEATAAIVDEVLSRQINPEIVQTINQLGGLARGIPGPDVFQCRKLLVEDRQQPGRMLDIGYVGEVTRVDTAPILECLEQGITPVISPTARGEDGHIYNCNADIAAAQTAIALKARRLVFMSDVPGILRNPNDPDSVIPCLRVAEVEELKRTGVIDRGMIPKVDSAVAALRAGVEKVSFVDGRVPHAVLLEIFTDEGVGTILVP</sequence>
<feature type="domain" description="Aspartate/glutamate/uridylate kinase" evidence="10">
    <location>
        <begin position="25"/>
        <end position="268"/>
    </location>
</feature>
<dbReference type="InterPro" id="IPR001048">
    <property type="entry name" value="Asp/Glu/Uridylate_kinase"/>
</dbReference>
<evidence type="ECO:0000313" key="12">
    <source>
        <dbReference type="Proteomes" id="UP000477311"/>
    </source>
</evidence>
<keyword evidence="6 9" id="KW-0418">Kinase</keyword>
<evidence type="ECO:0000256" key="3">
    <source>
        <dbReference type="ARBA" id="ARBA00022605"/>
    </source>
</evidence>
<keyword evidence="12" id="KW-1185">Reference proteome</keyword>
<comment type="subcellular location">
    <subcellularLocation>
        <location evidence="9">Cytoplasm</location>
    </subcellularLocation>
</comment>
<dbReference type="GO" id="GO:0005737">
    <property type="term" value="C:cytoplasm"/>
    <property type="evidence" value="ECO:0007669"/>
    <property type="project" value="UniProtKB-SubCell"/>
</dbReference>
<keyword evidence="3 9" id="KW-0028">Amino-acid biosynthesis</keyword>
<dbReference type="Pfam" id="PF00696">
    <property type="entry name" value="AA_kinase"/>
    <property type="match status" value="1"/>
</dbReference>
<dbReference type="FunFam" id="3.40.1160.10:FF:000004">
    <property type="entry name" value="Acetylglutamate kinase"/>
    <property type="match status" value="1"/>
</dbReference>
<accession>A0A6M1RZ15</accession>
<protein>
    <recommendedName>
        <fullName evidence="9">Acetylglutamate kinase</fullName>
        <ecNumber evidence="9">2.7.2.8</ecNumber>
    </recommendedName>
    <alternativeName>
        <fullName evidence="9">N-acetyl-L-glutamate 5-phosphotransferase</fullName>
    </alternativeName>
    <alternativeName>
        <fullName evidence="9">NAG kinase</fullName>
        <shortName evidence="9">NAGK</shortName>
    </alternativeName>
</protein>
<dbReference type="UniPathway" id="UPA00068">
    <property type="reaction ID" value="UER00107"/>
</dbReference>
<dbReference type="PRINTS" id="PR00474">
    <property type="entry name" value="GLU5KINASE"/>
</dbReference>
<comment type="function">
    <text evidence="9">Catalyzes the ATP-dependent phosphorylation of N-acetyl-L-glutamate.</text>
</comment>
<proteinExistence type="inferred from homology"/>
<evidence type="ECO:0000256" key="4">
    <source>
        <dbReference type="ARBA" id="ARBA00022679"/>
    </source>
</evidence>